<keyword evidence="1" id="KW-0805">Transcription regulation</keyword>
<dbReference type="InterPro" id="IPR000843">
    <property type="entry name" value="HTH_LacI"/>
</dbReference>
<dbReference type="RefSeq" id="WP_331791034.1">
    <property type="nucleotide sequence ID" value="NZ_BAAAUO010000005.1"/>
</dbReference>
<dbReference type="GO" id="GO:0003677">
    <property type="term" value="F:DNA binding"/>
    <property type="evidence" value="ECO:0007669"/>
    <property type="project" value="UniProtKB-KW"/>
</dbReference>
<dbReference type="CDD" id="cd01392">
    <property type="entry name" value="HTH_LacI"/>
    <property type="match status" value="1"/>
</dbReference>
<evidence type="ECO:0000256" key="3">
    <source>
        <dbReference type="ARBA" id="ARBA00023163"/>
    </source>
</evidence>
<protein>
    <submittedName>
        <fullName evidence="5">LacI family DNA-binding transcriptional regulator</fullName>
    </submittedName>
</protein>
<dbReference type="SMART" id="SM00354">
    <property type="entry name" value="HTH_LACI"/>
    <property type="match status" value="1"/>
</dbReference>
<proteinExistence type="predicted"/>
<organism evidence="5 6">
    <name type="scientific">Microbacterium schleiferi</name>
    <dbReference type="NCBI Taxonomy" id="69362"/>
    <lineage>
        <taxon>Bacteria</taxon>
        <taxon>Bacillati</taxon>
        <taxon>Actinomycetota</taxon>
        <taxon>Actinomycetes</taxon>
        <taxon>Micrococcales</taxon>
        <taxon>Microbacteriaceae</taxon>
        <taxon>Microbacterium</taxon>
    </lineage>
</organism>
<evidence type="ECO:0000259" key="4">
    <source>
        <dbReference type="PROSITE" id="PS50932"/>
    </source>
</evidence>
<reference evidence="5 6" key="1">
    <citation type="submission" date="2024-01" db="EMBL/GenBank/DDBJ databases">
        <title>the genome sequence of strain Microbacterium schleiferi NBRC 15075.</title>
        <authorList>
            <person name="Ding Y."/>
            <person name="Zhang G."/>
        </authorList>
    </citation>
    <scope>NUCLEOTIDE SEQUENCE [LARGE SCALE GENOMIC DNA]</scope>
    <source>
        <strain evidence="5 6">NBRC 15075</strain>
    </source>
</reference>
<dbReference type="SUPFAM" id="SSF53822">
    <property type="entry name" value="Periplasmic binding protein-like I"/>
    <property type="match status" value="1"/>
</dbReference>
<dbReference type="PANTHER" id="PTHR30146">
    <property type="entry name" value="LACI-RELATED TRANSCRIPTIONAL REPRESSOR"/>
    <property type="match status" value="1"/>
</dbReference>
<dbReference type="PROSITE" id="PS00356">
    <property type="entry name" value="HTH_LACI_1"/>
    <property type="match status" value="1"/>
</dbReference>
<dbReference type="Pfam" id="PF00356">
    <property type="entry name" value="LacI"/>
    <property type="match status" value="1"/>
</dbReference>
<comment type="caution">
    <text evidence="5">The sequence shown here is derived from an EMBL/GenBank/DDBJ whole genome shotgun (WGS) entry which is preliminary data.</text>
</comment>
<dbReference type="InterPro" id="IPR046335">
    <property type="entry name" value="LacI/GalR-like_sensor"/>
</dbReference>
<dbReference type="EMBL" id="JAZHOV010000002">
    <property type="protein sequence ID" value="MEF2254512.1"/>
    <property type="molecule type" value="Genomic_DNA"/>
</dbReference>
<dbReference type="Pfam" id="PF13377">
    <property type="entry name" value="Peripla_BP_3"/>
    <property type="match status" value="1"/>
</dbReference>
<gene>
    <name evidence="5" type="ORF">V2V91_05090</name>
</gene>
<dbReference type="SUPFAM" id="SSF47413">
    <property type="entry name" value="lambda repressor-like DNA-binding domains"/>
    <property type="match status" value="1"/>
</dbReference>
<sequence length="337" mass="35959">MPGKKGSRGPTIYEVARHAGVSPATVSRVMNGIAVDPTLAERVRESAAALNFVPNQTAVNLSRQRTLTVGVVVPDLDNPAFHGMLHGIERAASREGYRVLIASSSEDASREPELARQTRRGTDAVILCAPRMPLEILTATLDDLDPVIIINRYEQEITVPVVAADYRRGIGRLAEHLLNVGHRRLLFLQGNPLSASNEQRRQGLDDLARRHPEVEVSFAACGVGFDDGYGAAAEALSSGATAVLAFNDLVAMGLLSALSERGVSVPNDISVTGFDNIPFSRFTAPPLTTVDVPAAELGAMAWDRAWELISGTESRAAFTLVPAQVIVRGSAAQVDPP</sequence>
<evidence type="ECO:0000313" key="5">
    <source>
        <dbReference type="EMBL" id="MEF2254512.1"/>
    </source>
</evidence>
<feature type="domain" description="HTH lacI-type" evidence="4">
    <location>
        <begin position="10"/>
        <end position="63"/>
    </location>
</feature>
<dbReference type="Gene3D" id="3.40.50.2300">
    <property type="match status" value="2"/>
</dbReference>
<evidence type="ECO:0000256" key="2">
    <source>
        <dbReference type="ARBA" id="ARBA00023125"/>
    </source>
</evidence>
<keyword evidence="3" id="KW-0804">Transcription</keyword>
<dbReference type="PROSITE" id="PS50932">
    <property type="entry name" value="HTH_LACI_2"/>
    <property type="match status" value="1"/>
</dbReference>
<name>A0ABU7V4B4_9MICO</name>
<dbReference type="Gene3D" id="1.10.260.40">
    <property type="entry name" value="lambda repressor-like DNA-binding domains"/>
    <property type="match status" value="1"/>
</dbReference>
<dbReference type="InterPro" id="IPR010982">
    <property type="entry name" value="Lambda_DNA-bd_dom_sf"/>
</dbReference>
<evidence type="ECO:0000313" key="6">
    <source>
        <dbReference type="Proteomes" id="UP001351900"/>
    </source>
</evidence>
<dbReference type="CDD" id="cd06267">
    <property type="entry name" value="PBP1_LacI_sugar_binding-like"/>
    <property type="match status" value="1"/>
</dbReference>
<keyword evidence="2 5" id="KW-0238">DNA-binding</keyword>
<accession>A0ABU7V4B4</accession>
<dbReference type="PANTHER" id="PTHR30146:SF109">
    <property type="entry name" value="HTH-TYPE TRANSCRIPTIONAL REGULATOR GALS"/>
    <property type="match status" value="1"/>
</dbReference>
<evidence type="ECO:0000256" key="1">
    <source>
        <dbReference type="ARBA" id="ARBA00023015"/>
    </source>
</evidence>
<dbReference type="PRINTS" id="PR00036">
    <property type="entry name" value="HTHLACI"/>
</dbReference>
<dbReference type="Proteomes" id="UP001351900">
    <property type="component" value="Unassembled WGS sequence"/>
</dbReference>
<keyword evidence="6" id="KW-1185">Reference proteome</keyword>
<dbReference type="InterPro" id="IPR028082">
    <property type="entry name" value="Peripla_BP_I"/>
</dbReference>